<name>A0A971M5I0_9BACT</name>
<dbReference type="Proteomes" id="UP000777265">
    <property type="component" value="Unassembled WGS sequence"/>
</dbReference>
<keyword evidence="5" id="KW-0051">Antiviral defense</keyword>
<dbReference type="InterPro" id="IPR054712">
    <property type="entry name" value="Cas3-like_dom"/>
</dbReference>
<keyword evidence="4" id="KW-0067">ATP-binding</keyword>
<dbReference type="Gene3D" id="3.40.50.300">
    <property type="entry name" value="P-loop containing nucleotide triphosphate hydrolases"/>
    <property type="match status" value="1"/>
</dbReference>
<dbReference type="GO" id="GO:0051607">
    <property type="term" value="P:defense response to virus"/>
    <property type="evidence" value="ECO:0007669"/>
    <property type="project" value="UniProtKB-KW"/>
</dbReference>
<dbReference type="GO" id="GO:0005524">
    <property type="term" value="F:ATP binding"/>
    <property type="evidence" value="ECO:0007669"/>
    <property type="project" value="UniProtKB-KW"/>
</dbReference>
<accession>A0A971M5I0</accession>
<protein>
    <recommendedName>
        <fullName evidence="6">CRISPR-associated nuclease/helicase Cas3 domain-containing protein</fullName>
    </recommendedName>
</protein>
<comment type="caution">
    <text evidence="7">The sequence shown here is derived from an EMBL/GenBank/DDBJ whole genome shotgun (WGS) entry which is preliminary data.</text>
</comment>
<keyword evidence="1" id="KW-0547">Nucleotide-binding</keyword>
<evidence type="ECO:0000256" key="1">
    <source>
        <dbReference type="ARBA" id="ARBA00022741"/>
    </source>
</evidence>
<dbReference type="SUPFAM" id="SSF52540">
    <property type="entry name" value="P-loop containing nucleoside triphosphate hydrolases"/>
    <property type="match status" value="1"/>
</dbReference>
<evidence type="ECO:0000256" key="4">
    <source>
        <dbReference type="ARBA" id="ARBA00022840"/>
    </source>
</evidence>
<reference evidence="7" key="2">
    <citation type="submission" date="2020-01" db="EMBL/GenBank/DDBJ databases">
        <authorList>
            <person name="Campanaro S."/>
        </authorList>
    </citation>
    <scope>NUCLEOTIDE SEQUENCE</scope>
    <source>
        <strain evidence="7">AS06rmzACSIP_7</strain>
    </source>
</reference>
<evidence type="ECO:0000313" key="7">
    <source>
        <dbReference type="EMBL" id="NLW35782.1"/>
    </source>
</evidence>
<organism evidence="7 8">
    <name type="scientific">Syntrophorhabdus aromaticivorans</name>
    <dbReference type="NCBI Taxonomy" id="328301"/>
    <lineage>
        <taxon>Bacteria</taxon>
        <taxon>Pseudomonadati</taxon>
        <taxon>Thermodesulfobacteriota</taxon>
        <taxon>Syntrophorhabdia</taxon>
        <taxon>Syntrophorhabdales</taxon>
        <taxon>Syntrophorhabdaceae</taxon>
        <taxon>Syntrophorhabdus</taxon>
    </lineage>
</organism>
<evidence type="ECO:0000259" key="6">
    <source>
        <dbReference type="Pfam" id="PF22590"/>
    </source>
</evidence>
<sequence length="278" mass="31074">MIKKPGPRLLIVNTVQTAAAIAQAMRSAGHNVLHLSTALAPVHRELIIDRIKLRLRERIDDWTLVATSCVEAGMDFSFRIGFRERASTASLIQIGGRVNRGAEYLGAEVWDILLRDDLFRDNPSLTISKRALSYYNTNDLNAIDSTQLATKAMQREWTTGAEEKATQLVVLEENMEYRAVAEKCRVIDADTRTVVVDQGLVQAIRKGSKVSKAELMLYSVQLWATKIDKLALELVIPRDNLGEADVYSWPYDYDPDFLGYMEGVLKLENFIAAGGAII</sequence>
<evidence type="ECO:0000313" key="8">
    <source>
        <dbReference type="Proteomes" id="UP000777265"/>
    </source>
</evidence>
<reference evidence="7" key="1">
    <citation type="journal article" date="2020" name="Biotechnol. Biofuels">
        <title>New insights from the biogas microbiome by comprehensive genome-resolved metagenomics of nearly 1600 species originating from multiple anaerobic digesters.</title>
        <authorList>
            <person name="Campanaro S."/>
            <person name="Treu L."/>
            <person name="Rodriguez-R L.M."/>
            <person name="Kovalovszki A."/>
            <person name="Ziels R.M."/>
            <person name="Maus I."/>
            <person name="Zhu X."/>
            <person name="Kougias P.G."/>
            <person name="Basile A."/>
            <person name="Luo G."/>
            <person name="Schluter A."/>
            <person name="Konstantinidis K.T."/>
            <person name="Angelidaki I."/>
        </authorList>
    </citation>
    <scope>NUCLEOTIDE SEQUENCE</scope>
    <source>
        <strain evidence="7">AS06rmzACSIP_7</strain>
    </source>
</reference>
<dbReference type="AlphaFoldDB" id="A0A971M5I0"/>
<feature type="domain" description="CRISPR-associated nuclease/helicase Cas3" evidence="6">
    <location>
        <begin position="9"/>
        <end position="101"/>
    </location>
</feature>
<evidence type="ECO:0000256" key="2">
    <source>
        <dbReference type="ARBA" id="ARBA00022801"/>
    </source>
</evidence>
<dbReference type="GO" id="GO:0004386">
    <property type="term" value="F:helicase activity"/>
    <property type="evidence" value="ECO:0007669"/>
    <property type="project" value="UniProtKB-KW"/>
</dbReference>
<dbReference type="Pfam" id="PF22590">
    <property type="entry name" value="Cas3-like_C_2"/>
    <property type="match status" value="1"/>
</dbReference>
<dbReference type="EMBL" id="JAAYEE010000170">
    <property type="protein sequence ID" value="NLW35782.1"/>
    <property type="molecule type" value="Genomic_DNA"/>
</dbReference>
<keyword evidence="2" id="KW-0378">Hydrolase</keyword>
<gene>
    <name evidence="7" type="ORF">GXY80_09920</name>
</gene>
<proteinExistence type="predicted"/>
<evidence type="ECO:0000256" key="5">
    <source>
        <dbReference type="ARBA" id="ARBA00023118"/>
    </source>
</evidence>
<dbReference type="GO" id="GO:0016787">
    <property type="term" value="F:hydrolase activity"/>
    <property type="evidence" value="ECO:0007669"/>
    <property type="project" value="UniProtKB-KW"/>
</dbReference>
<evidence type="ECO:0000256" key="3">
    <source>
        <dbReference type="ARBA" id="ARBA00022806"/>
    </source>
</evidence>
<dbReference type="InterPro" id="IPR027417">
    <property type="entry name" value="P-loop_NTPase"/>
</dbReference>
<keyword evidence="3" id="KW-0347">Helicase</keyword>